<feature type="repeat" description="WD" evidence="3">
    <location>
        <begin position="1072"/>
        <end position="1093"/>
    </location>
</feature>
<keyword evidence="1 3" id="KW-0853">WD repeat</keyword>
<feature type="repeat" description="WD" evidence="3">
    <location>
        <begin position="982"/>
        <end position="1003"/>
    </location>
</feature>
<dbReference type="Pfam" id="PF00400">
    <property type="entry name" value="WD40"/>
    <property type="match status" value="6"/>
</dbReference>
<dbReference type="SMART" id="SM00320">
    <property type="entry name" value="WD40"/>
    <property type="match status" value="13"/>
</dbReference>
<name>A0ABW8BM14_9ACTN</name>
<dbReference type="Gene3D" id="2.130.10.10">
    <property type="entry name" value="YVTN repeat-like/Quinoprotein amine dehydrogenase"/>
    <property type="match status" value="4"/>
</dbReference>
<dbReference type="InterPro" id="IPR011600">
    <property type="entry name" value="Pept_C14_caspase"/>
</dbReference>
<sequence length="1474" mass="154324">MNGPTDGSGQGTRQSRRYLIATAVAHYPKCADWDRPSLVEAREQIIALFTQELGYHHHTTLGLDPTRTQLTDHLRAFCRSDDRREDDLVVIYLSGHGEVVEDGHEHVLLMADTDPDDVSYTSLPTAELVRALRGTKVRRLLLILDTCYSGQGGNELAASALERLGAQWAPSTSPGLVVVSSAQPNQQAKAGLFPQLLSEAVGSRATAGHAPTHLSVSAVVEQMNKHPDRPGYQHINLSLLGLTGEPPDFFTNPRHNVRLTDVDLALQDAAEFDAYALQRETEFSSRFLVRAMGYSGNVGQGWWFCGRRRVLAKLAAWLNQTTATAPDGLFEVDAPAGECVRVVTAGPGSGKTAVLGLVGALTMPDRRRTVPLDSLGLDPDLIPAEGSIDVVMYAQNLTDSQVLAGLAAAAGFRCTTVGQFLEAVDERYRSRRRPFTVLIDALDEAATPATLCSQIVRPLIEHARGRIRLLLGTRPYLLDCLGLSNRPTHRNDPVIDLDSPRYTDRKALLAYTIRNLVQSHATSPYRRPPFSDRPERLRPIACAVADAAGDSFLVARFAAYTLASAETAVPDPHDARWRASLPRHAGQAMRDDLTQRLGPDAQRATDLLRPLAYAEGQGLPWEDIWAPLATAISGRPYNDDDLLWLRRNAGSYVVEATENGRSAYRLYHQALTEHIRENTDEAAVHSAFVDTLTDQVPYRGDATRDWSRAHPYTLNYLAIHAATARRLDGILNDTEYLVHAVPRRLTPHLHHAQTEHGRLTAAFYRSSLSLHATAPAPLRRRVLALDAARAGATTQHQQLIRHIPQGDWAPQWATGSDFSPALRNTLVGHTGSVLAVACSAVNGVPVAVTGDGFGTVRVWDLASGTPVGEPFTGHTGSVLAMACSAVNGVPVAVTGDVDGTVRVWDLASGMPVGEPFTGHTGAVMAVACSAVNGVPVAVAGDADGTVRVWDLASGAPVGQPLSHNEGVFDVACMTVNGVPVAVTGGWDGTVRRWDLASGTLIGRPLTGSTGAVRAVACSAVNGVPVAVAGDGFGTGRVWDLASGTPIGKPLTGQSAEAFAVACSTVNGVPVAVTGSMDGAVRVWDLASGTPVGEPFTGHTGSVLAVACSAVNGVPVAVAGDGFGTVRVWDLASNTPIGQRLTGHDGTVPARRLTQVKGATSLTGIGTIDSRPANSVLAAACSAVNGVPVAVTGGMDGTVRMWDLASGTPIGQPLNCHYGALLAVACTTVNRIPVAVTGHGDGTVRMWDLASGTPIGQPLTGRPTGSVFAVACTPLGGAPVAVTGDGFGTVRVWDLASGTPVGEPFTGHTGAVRAVACSAVNGVPVAVTGDGFGTVRVWDLASGTPVGEPFTGHTGAVEAVACSAVNGVPVAVTGDGDGTVRVWDLASGTPVGQPLTSHTSRVFAVACTPLGGALVAVTVSDDDTVRVSDLLTGESSVLLAAAGSGAVAFTLEGDLVLGVGCDVAVVSRRSPRRPN</sequence>
<dbReference type="PANTHER" id="PTHR22847">
    <property type="entry name" value="WD40 REPEAT PROTEIN"/>
    <property type="match status" value="1"/>
</dbReference>
<protein>
    <submittedName>
        <fullName evidence="5">Caspase family protein</fullName>
    </submittedName>
</protein>
<accession>A0ABW8BM14</accession>
<evidence type="ECO:0000259" key="4">
    <source>
        <dbReference type="Pfam" id="PF00656"/>
    </source>
</evidence>
<dbReference type="InterPro" id="IPR015943">
    <property type="entry name" value="WD40/YVTN_repeat-like_dom_sf"/>
</dbReference>
<dbReference type="SUPFAM" id="SSF50978">
    <property type="entry name" value="WD40 repeat-like"/>
    <property type="match status" value="2"/>
</dbReference>
<dbReference type="Proteomes" id="UP001614264">
    <property type="component" value="Unassembled WGS sequence"/>
</dbReference>
<evidence type="ECO:0000256" key="1">
    <source>
        <dbReference type="ARBA" id="ARBA00022574"/>
    </source>
</evidence>
<dbReference type="PRINTS" id="PR00320">
    <property type="entry name" value="GPROTEINBRPT"/>
</dbReference>
<dbReference type="InterPro" id="IPR020472">
    <property type="entry name" value="WD40_PAC1"/>
</dbReference>
<feature type="repeat" description="WD" evidence="3">
    <location>
        <begin position="1235"/>
        <end position="1256"/>
    </location>
</feature>
<dbReference type="EMBL" id="JBITPR010000066">
    <property type="protein sequence ID" value="MFI7876092.1"/>
    <property type="molecule type" value="Genomic_DNA"/>
</dbReference>
<evidence type="ECO:0000313" key="6">
    <source>
        <dbReference type="Proteomes" id="UP001614264"/>
    </source>
</evidence>
<dbReference type="CDD" id="cd00200">
    <property type="entry name" value="WD40"/>
    <property type="match status" value="2"/>
</dbReference>
<dbReference type="SUPFAM" id="SSF52129">
    <property type="entry name" value="Caspase-like"/>
    <property type="match status" value="1"/>
</dbReference>
<keyword evidence="6" id="KW-1185">Reference proteome</keyword>
<feature type="repeat" description="WD" evidence="3">
    <location>
        <begin position="871"/>
        <end position="914"/>
    </location>
</feature>
<comment type="caution">
    <text evidence="5">The sequence shown here is derived from an EMBL/GenBank/DDBJ whole genome shotgun (WGS) entry which is preliminary data.</text>
</comment>
<gene>
    <name evidence="5" type="ORF">AB4829_36560</name>
</gene>
<dbReference type="InterPro" id="IPR029030">
    <property type="entry name" value="Caspase-like_dom_sf"/>
</dbReference>
<keyword evidence="2" id="KW-0677">Repeat</keyword>
<evidence type="ECO:0000256" key="2">
    <source>
        <dbReference type="ARBA" id="ARBA00022737"/>
    </source>
</evidence>
<dbReference type="InterPro" id="IPR036322">
    <property type="entry name" value="WD40_repeat_dom_sf"/>
</dbReference>
<dbReference type="InterPro" id="IPR001680">
    <property type="entry name" value="WD40_rpt"/>
</dbReference>
<dbReference type="InterPro" id="IPR019775">
    <property type="entry name" value="WD40_repeat_CS"/>
</dbReference>
<evidence type="ECO:0000256" key="3">
    <source>
        <dbReference type="PROSITE-ProRule" id="PRU00221"/>
    </source>
</evidence>
<feature type="repeat" description="WD" evidence="3">
    <location>
        <begin position="1190"/>
        <end position="1211"/>
    </location>
</feature>
<feature type="repeat" description="WD" evidence="3">
    <location>
        <begin position="916"/>
        <end position="959"/>
    </location>
</feature>
<dbReference type="Pfam" id="PF00656">
    <property type="entry name" value="Peptidase_C14"/>
    <property type="match status" value="1"/>
</dbReference>
<feature type="repeat" description="WD" evidence="3">
    <location>
        <begin position="1349"/>
        <end position="1392"/>
    </location>
</feature>
<dbReference type="PROSITE" id="PS50082">
    <property type="entry name" value="WD_REPEATS_2"/>
    <property type="match status" value="8"/>
</dbReference>
<dbReference type="Gene3D" id="3.40.50.1460">
    <property type="match status" value="1"/>
</dbReference>
<organism evidence="5 6">
    <name type="scientific">Streptomyces salinarius</name>
    <dbReference type="NCBI Taxonomy" id="2762598"/>
    <lineage>
        <taxon>Bacteria</taxon>
        <taxon>Bacillati</taxon>
        <taxon>Actinomycetota</taxon>
        <taxon>Actinomycetes</taxon>
        <taxon>Kitasatosporales</taxon>
        <taxon>Streptomycetaceae</taxon>
        <taxon>Streptomyces</taxon>
    </lineage>
</organism>
<dbReference type="RefSeq" id="WP_399595060.1">
    <property type="nucleotide sequence ID" value="NZ_JBITPR010000066.1"/>
</dbReference>
<feature type="domain" description="Peptidase C14 caspase" evidence="4">
    <location>
        <begin position="35"/>
        <end position="189"/>
    </location>
</feature>
<feature type="repeat" description="WD" evidence="3">
    <location>
        <begin position="1304"/>
        <end position="1347"/>
    </location>
</feature>
<reference evidence="5 6" key="1">
    <citation type="submission" date="2024-07" db="EMBL/GenBank/DDBJ databases">
        <title>Whole genome sequencing of Prodigiosin pigment-producing Streptomyces salinarius isolated from rhizosphere soil of Arachis hypogaea.</title>
        <authorList>
            <person name="Vidhya A."/>
            <person name="Ramya S."/>
        </authorList>
    </citation>
    <scope>NUCLEOTIDE SEQUENCE [LARGE SCALE GENOMIC DNA]</scope>
    <source>
        <strain evidence="5 6">VRMG2420</strain>
    </source>
</reference>
<dbReference type="PROSITE" id="PS00678">
    <property type="entry name" value="WD_REPEATS_1"/>
    <property type="match status" value="4"/>
</dbReference>
<dbReference type="PANTHER" id="PTHR22847:SF637">
    <property type="entry name" value="WD REPEAT DOMAIN 5B"/>
    <property type="match status" value="1"/>
</dbReference>
<proteinExistence type="predicted"/>
<evidence type="ECO:0000313" key="5">
    <source>
        <dbReference type="EMBL" id="MFI7876092.1"/>
    </source>
</evidence>
<dbReference type="PROSITE" id="PS50294">
    <property type="entry name" value="WD_REPEATS_REGION"/>
    <property type="match status" value="3"/>
</dbReference>